<feature type="compositionally biased region" description="Basic and acidic residues" evidence="1">
    <location>
        <begin position="1"/>
        <end position="12"/>
    </location>
</feature>
<evidence type="ECO:0000313" key="3">
    <source>
        <dbReference type="Proteomes" id="UP000639403"/>
    </source>
</evidence>
<comment type="caution">
    <text evidence="2">The sequence shown here is derived from an EMBL/GenBank/DDBJ whole genome shotgun (WGS) entry which is preliminary data.</text>
</comment>
<name>A0A8H7U385_9APHY</name>
<evidence type="ECO:0000256" key="1">
    <source>
        <dbReference type="SAM" id="MobiDB-lite"/>
    </source>
</evidence>
<organism evidence="2 3">
    <name type="scientific">Rhodonia placenta</name>
    <dbReference type="NCBI Taxonomy" id="104341"/>
    <lineage>
        <taxon>Eukaryota</taxon>
        <taxon>Fungi</taxon>
        <taxon>Dikarya</taxon>
        <taxon>Basidiomycota</taxon>
        <taxon>Agaricomycotina</taxon>
        <taxon>Agaricomycetes</taxon>
        <taxon>Polyporales</taxon>
        <taxon>Adustoporiaceae</taxon>
        <taxon>Rhodonia</taxon>
    </lineage>
</organism>
<reference evidence="2" key="1">
    <citation type="submission" date="2020-11" db="EMBL/GenBank/DDBJ databases">
        <authorList>
            <person name="Koelle M."/>
            <person name="Horta M.A.C."/>
            <person name="Nowrousian M."/>
            <person name="Ohm R.A."/>
            <person name="Benz P."/>
            <person name="Pilgard A."/>
        </authorList>
    </citation>
    <scope>NUCLEOTIDE SEQUENCE</scope>
    <source>
        <strain evidence="2">FPRL280</strain>
    </source>
</reference>
<feature type="region of interest" description="Disordered" evidence="1">
    <location>
        <begin position="1"/>
        <end position="76"/>
    </location>
</feature>
<accession>A0A8H7U385</accession>
<evidence type="ECO:0000313" key="2">
    <source>
        <dbReference type="EMBL" id="KAF9817006.1"/>
    </source>
</evidence>
<reference evidence="2" key="2">
    <citation type="journal article" name="Front. Microbiol.">
        <title>Degradative Capacity of Two Strains of Rhodonia placenta: From Phenotype to Genotype.</title>
        <authorList>
            <person name="Kolle M."/>
            <person name="Horta M.A.C."/>
            <person name="Nowrousian M."/>
            <person name="Ohm R.A."/>
            <person name="Benz J.P."/>
            <person name="Pilgard A."/>
        </authorList>
    </citation>
    <scope>NUCLEOTIDE SEQUENCE</scope>
    <source>
        <strain evidence="2">FPRL280</strain>
    </source>
</reference>
<dbReference type="AlphaFoldDB" id="A0A8H7U385"/>
<feature type="compositionally biased region" description="Basic and acidic residues" evidence="1">
    <location>
        <begin position="49"/>
        <end position="61"/>
    </location>
</feature>
<dbReference type="EMBL" id="JADOXO010000048">
    <property type="protein sequence ID" value="KAF9817006.1"/>
    <property type="molecule type" value="Genomic_DNA"/>
</dbReference>
<sequence length="91" mass="10173">MQLASRSREFGREFPPSAAITATGPSLYRRRKRSEAATVTDNHSPCDSLCRRRDSDAHADASRVAPDTQTDAVDSSGWLAWPRPRWTRVTT</sequence>
<proteinExistence type="predicted"/>
<dbReference type="Proteomes" id="UP000639403">
    <property type="component" value="Unassembled WGS sequence"/>
</dbReference>
<gene>
    <name evidence="2" type="ORF">IEO21_03680</name>
</gene>
<protein>
    <submittedName>
        <fullName evidence="2">Uncharacterized protein</fullName>
    </submittedName>
</protein>